<dbReference type="InParanoid" id="A0LHX1"/>
<keyword evidence="8" id="KW-1185">Reference proteome</keyword>
<dbReference type="OrthoDB" id="9761985at2"/>
<feature type="transmembrane region" description="Helical" evidence="5">
    <location>
        <begin position="31"/>
        <end position="53"/>
    </location>
</feature>
<dbReference type="STRING" id="335543.Sfum_1332"/>
<feature type="domain" description="PABS" evidence="6">
    <location>
        <begin position="200"/>
        <end position="442"/>
    </location>
</feature>
<dbReference type="InterPro" id="IPR029063">
    <property type="entry name" value="SAM-dependent_MTases_sf"/>
</dbReference>
<dbReference type="InterPro" id="IPR036259">
    <property type="entry name" value="MFS_trans_sf"/>
</dbReference>
<feature type="transmembrane region" description="Helical" evidence="5">
    <location>
        <begin position="194"/>
        <end position="215"/>
    </location>
</feature>
<dbReference type="InterPro" id="IPR030374">
    <property type="entry name" value="PABS"/>
</dbReference>
<dbReference type="EMBL" id="CP000478">
    <property type="protein sequence ID" value="ABK17023.1"/>
    <property type="molecule type" value="Genomic_DNA"/>
</dbReference>
<dbReference type="NCBIfam" id="NF037959">
    <property type="entry name" value="MFS_SpdSyn"/>
    <property type="match status" value="1"/>
</dbReference>
<keyword evidence="5" id="KW-0472">Membrane</keyword>
<feature type="active site" description="Proton acceptor" evidence="4">
    <location>
        <position position="358"/>
    </location>
</feature>
<dbReference type="CDD" id="cd02440">
    <property type="entry name" value="AdoMet_MTases"/>
    <property type="match status" value="1"/>
</dbReference>
<feature type="transmembrane region" description="Helical" evidence="5">
    <location>
        <begin position="65"/>
        <end position="86"/>
    </location>
</feature>
<keyword evidence="3 4" id="KW-0620">Polyamine biosynthesis</keyword>
<evidence type="ECO:0000256" key="5">
    <source>
        <dbReference type="SAM" id="Phobius"/>
    </source>
</evidence>
<gene>
    <name evidence="7" type="ordered locus">Sfum_1332</name>
</gene>
<proteinExistence type="inferred from homology"/>
<keyword evidence="2 4" id="KW-0808">Transferase</keyword>
<reference evidence="7 8" key="1">
    <citation type="submission" date="2006-10" db="EMBL/GenBank/DDBJ databases">
        <title>Complete sequence of Syntrophobacter fumaroxidans MPOB.</title>
        <authorList>
            <consortium name="US DOE Joint Genome Institute"/>
            <person name="Copeland A."/>
            <person name="Lucas S."/>
            <person name="Lapidus A."/>
            <person name="Barry K."/>
            <person name="Detter J.C."/>
            <person name="Glavina del Rio T."/>
            <person name="Hammon N."/>
            <person name="Israni S."/>
            <person name="Pitluck S."/>
            <person name="Goltsman E.G."/>
            <person name="Martinez M."/>
            <person name="Schmutz J."/>
            <person name="Larimer F."/>
            <person name="Land M."/>
            <person name="Hauser L."/>
            <person name="Kyrpides N."/>
            <person name="Kim E."/>
            <person name="Boone D.R."/>
            <person name="Brockman F."/>
            <person name="Culley D."/>
            <person name="Ferry J."/>
            <person name="Gunsalus R."/>
            <person name="McInerney M.J."/>
            <person name="Morrison M."/>
            <person name="Plugge C."/>
            <person name="Rohlin L."/>
            <person name="Scholten J."/>
            <person name="Sieber J."/>
            <person name="Stams A.J.M."/>
            <person name="Worm P."/>
            <person name="Henstra A.M."/>
            <person name="Richardson P."/>
        </authorList>
    </citation>
    <scope>NUCLEOTIDE SEQUENCE [LARGE SCALE GENOMIC DNA]</scope>
    <source>
        <strain evidence="8">DSM 10017 / MPOB</strain>
    </source>
</reference>
<dbReference type="SUPFAM" id="SSF53335">
    <property type="entry name" value="S-adenosyl-L-methionine-dependent methyltransferases"/>
    <property type="match status" value="1"/>
</dbReference>
<accession>A0LHX1</accession>
<dbReference type="Proteomes" id="UP000001784">
    <property type="component" value="Chromosome"/>
</dbReference>
<feature type="transmembrane region" description="Helical" evidence="5">
    <location>
        <begin position="98"/>
        <end position="120"/>
    </location>
</feature>
<dbReference type="PANTHER" id="PTHR43317">
    <property type="entry name" value="THERMOSPERMINE SYNTHASE ACAULIS5"/>
    <property type="match status" value="1"/>
</dbReference>
<evidence type="ECO:0000256" key="3">
    <source>
        <dbReference type="ARBA" id="ARBA00023115"/>
    </source>
</evidence>
<dbReference type="eggNOG" id="COG4262">
    <property type="taxonomic scope" value="Bacteria"/>
</dbReference>
<dbReference type="SUPFAM" id="SSF103473">
    <property type="entry name" value="MFS general substrate transporter"/>
    <property type="match status" value="1"/>
</dbReference>
<keyword evidence="5" id="KW-0812">Transmembrane</keyword>
<dbReference type="HOGENOM" id="CLU_008530_1_0_7"/>
<feature type="transmembrane region" description="Helical" evidence="5">
    <location>
        <begin position="141"/>
        <end position="164"/>
    </location>
</feature>
<dbReference type="GO" id="GO:0010487">
    <property type="term" value="F:thermospermine synthase activity"/>
    <property type="evidence" value="ECO:0007669"/>
    <property type="project" value="TreeGrafter"/>
</dbReference>
<dbReference type="PANTHER" id="PTHR43317:SF1">
    <property type="entry name" value="THERMOSPERMINE SYNTHASE ACAULIS5"/>
    <property type="match status" value="1"/>
</dbReference>
<evidence type="ECO:0000256" key="1">
    <source>
        <dbReference type="ARBA" id="ARBA00007867"/>
    </source>
</evidence>
<evidence type="ECO:0000313" key="8">
    <source>
        <dbReference type="Proteomes" id="UP000001784"/>
    </source>
</evidence>
<evidence type="ECO:0000256" key="4">
    <source>
        <dbReference type="PROSITE-ProRule" id="PRU00354"/>
    </source>
</evidence>
<evidence type="ECO:0000259" key="6">
    <source>
        <dbReference type="PROSITE" id="PS51006"/>
    </source>
</evidence>
<dbReference type="GO" id="GO:0006596">
    <property type="term" value="P:polyamine biosynthetic process"/>
    <property type="evidence" value="ECO:0007669"/>
    <property type="project" value="UniProtKB-UniRule"/>
</dbReference>
<keyword evidence="5" id="KW-1133">Transmembrane helix</keyword>
<comment type="similarity">
    <text evidence="1">Belongs to the spermidine/spermine synthase family.</text>
</comment>
<dbReference type="PROSITE" id="PS51006">
    <property type="entry name" value="PABS_2"/>
    <property type="match status" value="1"/>
</dbReference>
<dbReference type="AlphaFoldDB" id="A0LHX1"/>
<name>A0LHX1_SYNFM</name>
<protein>
    <submittedName>
        <fullName evidence="7">Spermine synthase</fullName>
    </submittedName>
</protein>
<dbReference type="Gene3D" id="1.20.1250.20">
    <property type="entry name" value="MFS general substrate transporter like domains"/>
    <property type="match status" value="1"/>
</dbReference>
<dbReference type="Pfam" id="PF01564">
    <property type="entry name" value="Spermine_synth"/>
    <property type="match status" value="1"/>
</dbReference>
<evidence type="ECO:0000313" key="7">
    <source>
        <dbReference type="EMBL" id="ABK17023.1"/>
    </source>
</evidence>
<feature type="transmembrane region" description="Helical" evidence="5">
    <location>
        <begin position="170"/>
        <end position="187"/>
    </location>
</feature>
<organism evidence="7 8">
    <name type="scientific">Syntrophobacter fumaroxidans (strain DSM 10017 / MPOB)</name>
    <dbReference type="NCBI Taxonomy" id="335543"/>
    <lineage>
        <taxon>Bacteria</taxon>
        <taxon>Pseudomonadati</taxon>
        <taxon>Thermodesulfobacteriota</taxon>
        <taxon>Syntrophobacteria</taxon>
        <taxon>Syntrophobacterales</taxon>
        <taxon>Syntrophobacteraceae</taxon>
        <taxon>Syntrophobacter</taxon>
    </lineage>
</organism>
<dbReference type="RefSeq" id="WP_011698194.1">
    <property type="nucleotide sequence ID" value="NC_008554.1"/>
</dbReference>
<dbReference type="Gene3D" id="3.40.50.150">
    <property type="entry name" value="Vaccinia Virus protein VP39"/>
    <property type="match status" value="1"/>
</dbReference>
<evidence type="ECO:0000256" key="2">
    <source>
        <dbReference type="ARBA" id="ARBA00022679"/>
    </source>
</evidence>
<sequence length="490" mass="53793">MLELIVFVCGAVVMVLEMTGSRILAPFLGTSIVVWTSLIGVILGSLSAGYWWGGRLADRNPSHRTLAGIILVAGFCIAGIALSKSFVLDFVQYRAGSVHLAAVLGTVVLFAPSSVLLGMVSPYAVRLKMRALEESGRTVGNLYAISTVGSIVGTFLAGFFLIGFFGSTNIIIILSVVLAITSFLAYAGDRMVKISALSLFVLLLLGSQSYSGYLAGLDFHDIDTQYNRILVYNTISMRTGKPMRVMVTGPEGTQSGMFLDDHTELALRYTQFYPLAAHFNPRMSKVLMLGGGGYSFPKYALRFYPRIEMDVVELDPGVTAVARRLFALRDDPRLRIHHEDARIFLNRASGSYDVILCDTFNSHYSIPFHLSTVETVRRLFDLLADDGVVLVNTLSAIEGDRGRFLRAEVATIKAVFPQVFLFPVDSSTPPERWQNVMIVALKSPGAPRLTSADPAIAELLRHRWIGPVKEDLPILTDDYAPVDRYVTSFP</sequence>
<dbReference type="KEGG" id="sfu:Sfum_1332"/>